<gene>
    <name evidence="2" type="ORF">BGZ99_006704</name>
</gene>
<reference evidence="2" key="1">
    <citation type="journal article" date="2020" name="Fungal Divers.">
        <title>Resolving the Mortierellaceae phylogeny through synthesis of multi-gene phylogenetics and phylogenomics.</title>
        <authorList>
            <person name="Vandepol N."/>
            <person name="Liber J."/>
            <person name="Desiro A."/>
            <person name="Na H."/>
            <person name="Kennedy M."/>
            <person name="Barry K."/>
            <person name="Grigoriev I.V."/>
            <person name="Miller A.N."/>
            <person name="O'Donnell K."/>
            <person name="Stajich J.E."/>
            <person name="Bonito G."/>
        </authorList>
    </citation>
    <scope>NUCLEOTIDE SEQUENCE</scope>
    <source>
        <strain evidence="2">REB-010B</strain>
    </source>
</reference>
<keyword evidence="3" id="KW-1185">Reference proteome</keyword>
<dbReference type="EMBL" id="JAAAIP010000461">
    <property type="protein sequence ID" value="KAG0316744.1"/>
    <property type="molecule type" value="Genomic_DNA"/>
</dbReference>
<keyword evidence="1" id="KW-1133">Transmembrane helix</keyword>
<proteinExistence type="predicted"/>
<protein>
    <submittedName>
        <fullName evidence="2">Uncharacterized protein</fullName>
    </submittedName>
</protein>
<evidence type="ECO:0000313" key="2">
    <source>
        <dbReference type="EMBL" id="KAG0316744.1"/>
    </source>
</evidence>
<sequence length="122" mass="13678">MKVPEVKHCYLPDLATLAYSCIVDMLNSGMVLSMLMGFTAFVIRIDSCRESNLLLLYPLSFRILAAQDVYVDRNRNTNTDFREGSSGNMLFNFNAVGVPVNVSDGQESLSLTSRIEKSRPIY</sequence>
<feature type="transmembrane region" description="Helical" evidence="1">
    <location>
        <begin position="17"/>
        <end position="43"/>
    </location>
</feature>
<organism evidence="2 3">
    <name type="scientific">Dissophora globulifera</name>
    <dbReference type="NCBI Taxonomy" id="979702"/>
    <lineage>
        <taxon>Eukaryota</taxon>
        <taxon>Fungi</taxon>
        <taxon>Fungi incertae sedis</taxon>
        <taxon>Mucoromycota</taxon>
        <taxon>Mortierellomycotina</taxon>
        <taxon>Mortierellomycetes</taxon>
        <taxon>Mortierellales</taxon>
        <taxon>Mortierellaceae</taxon>
        <taxon>Dissophora</taxon>
    </lineage>
</organism>
<keyword evidence="1" id="KW-0812">Transmembrane</keyword>
<dbReference type="AlphaFoldDB" id="A0A9P6RE39"/>
<evidence type="ECO:0000313" key="3">
    <source>
        <dbReference type="Proteomes" id="UP000738325"/>
    </source>
</evidence>
<name>A0A9P6RE39_9FUNG</name>
<accession>A0A9P6RE39</accession>
<evidence type="ECO:0000256" key="1">
    <source>
        <dbReference type="SAM" id="Phobius"/>
    </source>
</evidence>
<keyword evidence="1" id="KW-0472">Membrane</keyword>
<comment type="caution">
    <text evidence="2">The sequence shown here is derived from an EMBL/GenBank/DDBJ whole genome shotgun (WGS) entry which is preliminary data.</text>
</comment>
<dbReference type="Proteomes" id="UP000738325">
    <property type="component" value="Unassembled WGS sequence"/>
</dbReference>